<accession>A0A6U5XZA0</accession>
<proteinExistence type="predicted"/>
<name>A0A6U5XZA0_GUITH</name>
<keyword evidence="1" id="KW-0812">Transmembrane</keyword>
<sequence>MENIHQFYPMNLDSPQVASTLNQISPRPDRRLPSWDLKTWRGVEYFAWMEGFLDCKGRPDVSTFMSFVGNGYLFSPASVVGSTIQGYFSLSCQVNQLQYEKEMLTRENMALKELLPNVDRILNLTFEDIWKANYPNDKCPMNVEDIPKEFEYRKEKILKDIFSEVGSLSALLSKGIRQMSGLNGSSQAGKAFGHLSTLRQNPDSLFHFENFLTGYAHAIAPNLDSRCERNRKVKKAIQSLYDAIAPNVDEVGLLTMGQQLTHKSLKFVYDMMKKCGVKIFGSTSSISTSRAKQKKLVTDMVDGINELPGGHGASILKLLELLFMKLAREDPNMYLVEFLVLSLCFDSTRLGSSAQSGTEQTEFAMNLIAVWNKAVDVANSMFDQETRMNSPASYISFLLLYLKDTIENIDKNLWNVYGFDLKSILKDLFVTCENGEIKKIKAGLHFYKDKDGVLNCIGGRDRTASDPNSTPDLVIEIEIDFRGDLKGFWDLMGMSGGGSQKNPDHACCLYCKVKNGERHCIFDINEVATETTVDEFCKDRSLRPDVFWLMQDVVMDGGKNNIVDTCMFDGKSLNRQDITKIRSSKTSGMLKKGQKVVVLKQDHGMSRDHEKLSDIGLTCMCLVLCMLHLKMRIVHCALKSIFFTAKKKKRISAAQSILHKSGINYKLELNDKKQLPNMTGKQYDDLMNVAMGPLLVLLYENVEERQRWQEIFTELSSVLATLSCTHVSELTPESVETLATRINTFVVKYVVECGSKELFSAVYFHMLAAGHVAEMFHYHLSKRNITLGCLSMSALELRHRIYGRPCWRKGVMESNAAGSKKRAYDEMMEGSAEEAEQEDHKMMSRKLSNWFAFRNLLASGLGSLINLYYTYLLFLPRASSH</sequence>
<dbReference type="EMBL" id="HBKN01010854">
    <property type="protein sequence ID" value="CAE2278910.1"/>
    <property type="molecule type" value="Transcribed_RNA"/>
</dbReference>
<evidence type="ECO:0000313" key="2">
    <source>
        <dbReference type="EMBL" id="CAE2278899.1"/>
    </source>
</evidence>
<feature type="transmembrane region" description="Helical" evidence="1">
    <location>
        <begin position="851"/>
        <end position="871"/>
    </location>
</feature>
<dbReference type="EMBL" id="HBKN01010853">
    <property type="protein sequence ID" value="CAE2278899.1"/>
    <property type="molecule type" value="Transcribed_RNA"/>
</dbReference>
<reference evidence="2" key="1">
    <citation type="submission" date="2021-01" db="EMBL/GenBank/DDBJ databases">
        <authorList>
            <person name="Corre E."/>
            <person name="Pelletier E."/>
            <person name="Niang G."/>
            <person name="Scheremetjew M."/>
            <person name="Finn R."/>
            <person name="Kale V."/>
            <person name="Holt S."/>
            <person name="Cochrane G."/>
            <person name="Meng A."/>
            <person name="Brown T."/>
            <person name="Cohen L."/>
        </authorList>
    </citation>
    <scope>NUCLEOTIDE SEQUENCE</scope>
    <source>
        <strain evidence="2">CCMP 2712</strain>
    </source>
</reference>
<evidence type="ECO:0000256" key="1">
    <source>
        <dbReference type="SAM" id="Phobius"/>
    </source>
</evidence>
<dbReference type="AlphaFoldDB" id="A0A6U5XZA0"/>
<evidence type="ECO:0000313" key="3">
    <source>
        <dbReference type="EMBL" id="CAE2278910.1"/>
    </source>
</evidence>
<gene>
    <name evidence="2" type="ORF">GTHE00462_LOCUS8607</name>
    <name evidence="3" type="ORF">GTHE00462_LOCUS8608</name>
</gene>
<organism evidence="2">
    <name type="scientific">Guillardia theta</name>
    <name type="common">Cryptophyte</name>
    <name type="synonym">Cryptomonas phi</name>
    <dbReference type="NCBI Taxonomy" id="55529"/>
    <lineage>
        <taxon>Eukaryota</taxon>
        <taxon>Cryptophyceae</taxon>
        <taxon>Pyrenomonadales</taxon>
        <taxon>Geminigeraceae</taxon>
        <taxon>Guillardia</taxon>
    </lineage>
</organism>
<protein>
    <submittedName>
        <fullName evidence="2">Uncharacterized protein</fullName>
    </submittedName>
</protein>
<keyword evidence="1" id="KW-0472">Membrane</keyword>
<keyword evidence="1" id="KW-1133">Transmembrane helix</keyword>